<organism evidence="1 2">
    <name type="scientific">Sandarakinorhabdus cyanobacteriorum</name>
    <dbReference type="NCBI Taxonomy" id="1981098"/>
    <lineage>
        <taxon>Bacteria</taxon>
        <taxon>Pseudomonadati</taxon>
        <taxon>Pseudomonadota</taxon>
        <taxon>Alphaproteobacteria</taxon>
        <taxon>Sphingomonadales</taxon>
        <taxon>Sphingosinicellaceae</taxon>
        <taxon>Sandarakinorhabdus</taxon>
    </lineage>
</organism>
<evidence type="ECO:0008006" key="3">
    <source>
        <dbReference type="Google" id="ProtNLM"/>
    </source>
</evidence>
<keyword evidence="2" id="KW-1185">Reference proteome</keyword>
<comment type="caution">
    <text evidence="1">The sequence shown here is derived from an EMBL/GenBank/DDBJ whole genome shotgun (WGS) entry which is preliminary data.</text>
</comment>
<evidence type="ECO:0000313" key="2">
    <source>
        <dbReference type="Proteomes" id="UP000216991"/>
    </source>
</evidence>
<dbReference type="EMBL" id="NOXT01000124">
    <property type="protein sequence ID" value="OYQ24776.1"/>
    <property type="molecule type" value="Genomic_DNA"/>
</dbReference>
<dbReference type="InterPro" id="IPR038312">
    <property type="entry name" value="DUF5063_sf"/>
</dbReference>
<dbReference type="Gene3D" id="1.20.120.1550">
    <property type="entry name" value="Protein of unknown function DUF5063"/>
    <property type="match status" value="1"/>
</dbReference>
<evidence type="ECO:0000313" key="1">
    <source>
        <dbReference type="EMBL" id="OYQ24776.1"/>
    </source>
</evidence>
<sequence>MDPANIIAARRFIDLATAAIDPTADALAKSLDELAVTYYDTPLGMPDEQAEDPPPARVAYADISARFPDFGYYGAANPAATSGSAFLGDAIDDIVDIVRDLEEVLWRFEHIGCDDAHWHFRVLFQAHWGVHLRDLSRYLHSMQFG</sequence>
<name>A0A255Y6D1_9SPHN</name>
<accession>A0A255Y6D1</accession>
<dbReference type="AlphaFoldDB" id="A0A255Y6D1"/>
<gene>
    <name evidence="1" type="ORF">CHU93_15595</name>
</gene>
<reference evidence="1 2" key="1">
    <citation type="submission" date="2017-07" db="EMBL/GenBank/DDBJ databases">
        <title>Sandarakinorhabdus cyanobacteriorum sp. nov., a novel bacterium isolated from cyanobacterial aggregates in a eutrophic lake.</title>
        <authorList>
            <person name="Cai H."/>
        </authorList>
    </citation>
    <scope>NUCLEOTIDE SEQUENCE [LARGE SCALE GENOMIC DNA]</scope>
    <source>
        <strain evidence="1 2">TH057</strain>
    </source>
</reference>
<dbReference type="Proteomes" id="UP000216991">
    <property type="component" value="Unassembled WGS sequence"/>
</dbReference>
<proteinExistence type="predicted"/>
<protein>
    <recommendedName>
        <fullName evidence="3">DUF5063 domain-containing protein</fullName>
    </recommendedName>
</protein>